<dbReference type="Pfam" id="PF07715">
    <property type="entry name" value="Plug"/>
    <property type="match status" value="1"/>
</dbReference>
<comment type="similarity">
    <text evidence="1">Belongs to the TonB-dependent receptor family.</text>
</comment>
<keyword evidence="1" id="KW-0812">Transmembrane</keyword>
<organism evidence="4 5">
    <name type="scientific">Filimonas zeae</name>
    <dbReference type="NCBI Taxonomy" id="1737353"/>
    <lineage>
        <taxon>Bacteria</taxon>
        <taxon>Pseudomonadati</taxon>
        <taxon>Bacteroidota</taxon>
        <taxon>Chitinophagia</taxon>
        <taxon>Chitinophagales</taxon>
        <taxon>Chitinophagaceae</taxon>
        <taxon>Filimonas</taxon>
    </lineage>
</organism>
<dbReference type="InterPro" id="IPR023996">
    <property type="entry name" value="TonB-dep_OMP_SusC/RagA"/>
</dbReference>
<keyword evidence="2" id="KW-0732">Signal</keyword>
<reference evidence="4" key="1">
    <citation type="journal article" date="2014" name="Int. J. Syst. Evol. Microbiol.">
        <title>Complete genome sequence of Corynebacterium casei LMG S-19264T (=DSM 44701T), isolated from a smear-ripened cheese.</title>
        <authorList>
            <consortium name="US DOE Joint Genome Institute (JGI-PGF)"/>
            <person name="Walter F."/>
            <person name="Albersmeier A."/>
            <person name="Kalinowski J."/>
            <person name="Ruckert C."/>
        </authorList>
    </citation>
    <scope>NUCLEOTIDE SEQUENCE</scope>
    <source>
        <strain evidence="4">CGMCC 1.15290</strain>
    </source>
</reference>
<evidence type="ECO:0000313" key="5">
    <source>
        <dbReference type="Proteomes" id="UP000627292"/>
    </source>
</evidence>
<dbReference type="Proteomes" id="UP000627292">
    <property type="component" value="Unassembled WGS sequence"/>
</dbReference>
<dbReference type="InterPro" id="IPR039426">
    <property type="entry name" value="TonB-dep_rcpt-like"/>
</dbReference>
<keyword evidence="5" id="KW-1185">Reference proteome</keyword>
<evidence type="ECO:0000256" key="1">
    <source>
        <dbReference type="PROSITE-ProRule" id="PRU01360"/>
    </source>
</evidence>
<dbReference type="NCBIfam" id="TIGR04056">
    <property type="entry name" value="OMP_RagA_SusC"/>
    <property type="match status" value="1"/>
</dbReference>
<evidence type="ECO:0000259" key="3">
    <source>
        <dbReference type="Pfam" id="PF07715"/>
    </source>
</evidence>
<feature type="signal peptide" evidence="2">
    <location>
        <begin position="1"/>
        <end position="23"/>
    </location>
</feature>
<gene>
    <name evidence="4" type="ORF">GCM10011379_55220</name>
</gene>
<dbReference type="InterPro" id="IPR012910">
    <property type="entry name" value="Plug_dom"/>
</dbReference>
<dbReference type="SUPFAM" id="SSF49464">
    <property type="entry name" value="Carboxypeptidase regulatory domain-like"/>
    <property type="match status" value="1"/>
</dbReference>
<feature type="domain" description="TonB-dependent receptor plug" evidence="3">
    <location>
        <begin position="117"/>
        <end position="225"/>
    </location>
</feature>
<dbReference type="InterPro" id="IPR008969">
    <property type="entry name" value="CarboxyPept-like_regulatory"/>
</dbReference>
<keyword evidence="1" id="KW-1134">Transmembrane beta strand</keyword>
<reference evidence="4" key="2">
    <citation type="submission" date="2020-09" db="EMBL/GenBank/DDBJ databases">
        <authorList>
            <person name="Sun Q."/>
            <person name="Zhou Y."/>
        </authorList>
    </citation>
    <scope>NUCLEOTIDE SEQUENCE</scope>
    <source>
        <strain evidence="4">CGMCC 1.15290</strain>
    </source>
</reference>
<keyword evidence="1" id="KW-0998">Cell outer membrane</keyword>
<dbReference type="NCBIfam" id="TIGR04057">
    <property type="entry name" value="SusC_RagA_signa"/>
    <property type="match status" value="1"/>
</dbReference>
<dbReference type="AlphaFoldDB" id="A0A917J482"/>
<keyword evidence="1" id="KW-0813">Transport</keyword>
<dbReference type="FunFam" id="2.170.130.10:FF:000003">
    <property type="entry name" value="SusC/RagA family TonB-linked outer membrane protein"/>
    <property type="match status" value="1"/>
</dbReference>
<accession>A0A917J482</accession>
<sequence length="1026" mass="114638">MSNMKKYIILLYSLLLLSITLQAQQYSVGGKVSNGKEDLAGVSVYEKDLPVNGTYTDEHGRFRLMLKGKSHILVFSIVNYLNQEVNVSGKSEVEITMATDTKGLNEVIVVGYGTQKKITTTGAVSTISGDAIRQTPSASLQNTLIGRVPGIVTQQRSGRPGSDGADIKIRGLSTSNGSGAPLIVVDDLEYTGDISEIDPDQIETFTVLKDAATTAVYGIKGANGVIVITTRRGKSGRPSISFRSELGLQKPIYLPKYLDSYNAALLVNQAQENDGNPLKYTQEDLDLFKNGTDPYGHPNIDWTETLLRHTTTQTRNNINVQGGTDKAKYFLTGGYLWQNGLIKDFAASSDMNSNIYYKRYNFRSNLDIKATSSLTLNLDLSGVFSERNNSNIGGRNARNNIFFELSDYNQLPPFAYPIYNPNGTYGINSSYAASNNNIIGRLALNGYNRSFDNDLTANFKATQKLDFITKGLSVRGVAGYNGHYRFWRSLTRTNFPSYSYNPKTGDYTIFNSNYYRTDLPSLGYYSDDPNSFKRLNWQASLNYDRNFGGHHAYGLALYNSQSDITGVNVPVGFKGYTFRLGYDYKQRYLLEFNAGYNGSSKFTSDKRYAWFPAVSAGWNIAEEDFFKKSVPFIDLFKLRGSFGLTGSDYIDPDRFQYVYIQNYNRNGAGYSIGEVSQNVFGITEGTLGNNSTWEKERQTDIGVDINMFKGTLRIVADYFRRYRYDILVSRQSVPNLIGVGLPPSNVSRIQNNGYEVQVTYTNHIKEFNYNISGNVSFAQNKVLFQDEPKQPYPWLATTGHPLGSILGFNHLGFYTQEEIDDPKVPKPLASVGPTRAGDLKYADKDGDGFITTNDRMVLPYPNLPSTILGLTVGFSYKSFSFTATAQSALNFALRAQAEAVKPFVNNLREIHTQAWTPTNNVNPAFPRLTAGSNINDPLAYPSDFWFRRSDYLRIKTAEIGYAFPKSWMQKLKLSGARIYANGYNLFTWSLKAKNIYDIDPETPSGTDGANFYPQTKVFNFGLQLTL</sequence>
<dbReference type="InterPro" id="IPR023997">
    <property type="entry name" value="TonB-dep_OMP_SusC/RagA_CS"/>
</dbReference>
<keyword evidence="1" id="KW-0472">Membrane</keyword>
<comment type="subcellular location">
    <subcellularLocation>
        <location evidence="1">Cell outer membrane</location>
        <topology evidence="1">Multi-pass membrane protein</topology>
    </subcellularLocation>
</comment>
<dbReference type="InterPro" id="IPR037066">
    <property type="entry name" value="Plug_dom_sf"/>
</dbReference>
<name>A0A917J482_9BACT</name>
<dbReference type="PROSITE" id="PS52016">
    <property type="entry name" value="TONB_DEPENDENT_REC_3"/>
    <property type="match status" value="1"/>
</dbReference>
<protein>
    <submittedName>
        <fullName evidence="4">SusC/RagA family TonB-linked outer membrane protein</fullName>
    </submittedName>
</protein>
<evidence type="ECO:0000313" key="4">
    <source>
        <dbReference type="EMBL" id="GGH81992.1"/>
    </source>
</evidence>
<comment type="caution">
    <text evidence="4">The sequence shown here is derived from an EMBL/GenBank/DDBJ whole genome shotgun (WGS) entry which is preliminary data.</text>
</comment>
<dbReference type="EMBL" id="BMIB01000006">
    <property type="protein sequence ID" value="GGH81992.1"/>
    <property type="molecule type" value="Genomic_DNA"/>
</dbReference>
<dbReference type="Pfam" id="PF13715">
    <property type="entry name" value="CarbopepD_reg_2"/>
    <property type="match status" value="1"/>
</dbReference>
<dbReference type="SUPFAM" id="SSF56935">
    <property type="entry name" value="Porins"/>
    <property type="match status" value="1"/>
</dbReference>
<dbReference type="GO" id="GO:0009279">
    <property type="term" value="C:cell outer membrane"/>
    <property type="evidence" value="ECO:0007669"/>
    <property type="project" value="UniProtKB-SubCell"/>
</dbReference>
<evidence type="ECO:0000256" key="2">
    <source>
        <dbReference type="SAM" id="SignalP"/>
    </source>
</evidence>
<proteinExistence type="inferred from homology"/>
<dbReference type="Gene3D" id="2.170.130.10">
    <property type="entry name" value="TonB-dependent receptor, plug domain"/>
    <property type="match status" value="1"/>
</dbReference>
<feature type="chain" id="PRO_5037425002" evidence="2">
    <location>
        <begin position="24"/>
        <end position="1026"/>
    </location>
</feature>